<keyword evidence="3" id="KW-1185">Reference proteome</keyword>
<dbReference type="RefSeq" id="XP_011401163.1">
    <property type="nucleotide sequence ID" value="XM_011402861.1"/>
</dbReference>
<dbReference type="KEGG" id="apro:F751_0966"/>
<evidence type="ECO:0000313" key="2">
    <source>
        <dbReference type="EMBL" id="KFM28151.1"/>
    </source>
</evidence>
<feature type="compositionally biased region" description="Pro residues" evidence="1">
    <location>
        <begin position="7"/>
        <end position="19"/>
    </location>
</feature>
<evidence type="ECO:0000313" key="3">
    <source>
        <dbReference type="Proteomes" id="UP000028924"/>
    </source>
</evidence>
<dbReference type="AlphaFoldDB" id="A0A087SQZ7"/>
<dbReference type="GeneID" id="23612357"/>
<protein>
    <submittedName>
        <fullName evidence="2">Uncharacterized protein</fullName>
    </submittedName>
</protein>
<feature type="region of interest" description="Disordered" evidence="1">
    <location>
        <begin position="1"/>
        <end position="38"/>
    </location>
</feature>
<evidence type="ECO:0000256" key="1">
    <source>
        <dbReference type="SAM" id="MobiDB-lite"/>
    </source>
</evidence>
<feature type="region of interest" description="Disordered" evidence="1">
    <location>
        <begin position="184"/>
        <end position="299"/>
    </location>
</feature>
<organism evidence="2 3">
    <name type="scientific">Auxenochlorella protothecoides</name>
    <name type="common">Green microalga</name>
    <name type="synonym">Chlorella protothecoides</name>
    <dbReference type="NCBI Taxonomy" id="3075"/>
    <lineage>
        <taxon>Eukaryota</taxon>
        <taxon>Viridiplantae</taxon>
        <taxon>Chlorophyta</taxon>
        <taxon>core chlorophytes</taxon>
        <taxon>Trebouxiophyceae</taxon>
        <taxon>Chlorellales</taxon>
        <taxon>Chlorellaceae</taxon>
        <taxon>Auxenochlorella</taxon>
    </lineage>
</organism>
<name>A0A087SQZ7_AUXPR</name>
<dbReference type="EMBL" id="KL662163">
    <property type="protein sequence ID" value="KFM28151.1"/>
    <property type="molecule type" value="Genomic_DNA"/>
</dbReference>
<reference evidence="2 3" key="1">
    <citation type="journal article" date="2014" name="BMC Genomics">
        <title>Oil accumulation mechanisms of the oleaginous microalga Chlorella protothecoides revealed through its genome, transcriptomes, and proteomes.</title>
        <authorList>
            <person name="Gao C."/>
            <person name="Wang Y."/>
            <person name="Shen Y."/>
            <person name="Yan D."/>
            <person name="He X."/>
            <person name="Dai J."/>
            <person name="Wu Q."/>
        </authorList>
    </citation>
    <scope>NUCLEOTIDE SEQUENCE [LARGE SCALE GENOMIC DNA]</scope>
    <source>
        <strain evidence="2 3">0710</strain>
    </source>
</reference>
<sequence length="299" mass="31791">MRGSAPSPAPRPPASPPSCPHAAISSPPREARSITTQPLCRRTARKACVARSPLGAKRVPGCGLKPIRLTLQRTRASRSARRWASASPSFTPRRSTYCTSTWRPARCASAGNSSSSAATSSRSGCRRLMGTSQLRTSSVVACRDTASAARLRAAKARISGTRPTCGGARIDSWRVKGWAAQRVARGTREDRRNIRVAPAATIPQRRSTPSRRRPGWRGSPGPGGGSAPPLPPPRSRRCAGARPVCEGGSRFHPRDAGLSAGADTHTHVQSGEALRPHHHRNAYDCSPQKYCQAPGSPSP</sequence>
<accession>A0A087SQZ7</accession>
<gene>
    <name evidence="2" type="ORF">F751_0966</name>
</gene>
<dbReference type="Proteomes" id="UP000028924">
    <property type="component" value="Unassembled WGS sequence"/>
</dbReference>
<proteinExistence type="predicted"/>